<feature type="region of interest" description="Disordered" evidence="1">
    <location>
        <begin position="1"/>
        <end position="41"/>
    </location>
</feature>
<sequence>MAEGSADEHNTFPLTFSADGSTMTGGASGKPEMQDPRTWQPDPGAVVTLGSYQPTMVNGVEVPMQPVQDVHTGMYLPDGQGGYLWVGEPNAIPTPNPNNEAAIEIRLKVKELADQLLGGGMAFGQVVMPSSFVHQDRYDVSSSFGRYAAEQLIHEFTRRGVRVREYHLQKGIDMRPGQGDFAMNRRGPNASVANRHVAVLTGTYYWDKENVFVNARLVRGGDGEVLATGSLVFAQTLVSKKMLATTGMMLGETYVGVRDFDLMTKGPGLTDIDRGFDIK</sequence>
<dbReference type="STRING" id="1121448.DGI_2801"/>
<feature type="compositionally biased region" description="Polar residues" evidence="1">
    <location>
        <begin position="12"/>
        <end position="25"/>
    </location>
</feature>
<evidence type="ECO:0000256" key="1">
    <source>
        <dbReference type="SAM" id="MobiDB-lite"/>
    </source>
</evidence>
<keyword evidence="4" id="KW-1185">Reference proteome</keyword>
<dbReference type="KEGG" id="dgg:DGI_2801"/>
<feature type="compositionally biased region" description="Basic and acidic residues" evidence="1">
    <location>
        <begin position="1"/>
        <end position="10"/>
    </location>
</feature>
<name>T2GD68_MEGG1</name>
<dbReference type="AlphaFoldDB" id="T2GD68"/>
<accession>T2GD68</accession>
<protein>
    <recommendedName>
        <fullName evidence="2">FlgO domain-containing protein</fullName>
    </recommendedName>
</protein>
<reference evidence="4" key="2">
    <citation type="submission" date="2013-07" db="EMBL/GenBank/DDBJ databases">
        <authorList>
            <person name="Morais-Silva F.O."/>
            <person name="Rezende A.M."/>
            <person name="Pimentel C."/>
            <person name="Resende D.M."/>
            <person name="Santos C.I."/>
            <person name="Clemente C."/>
            <person name="de Oliveira L.M."/>
            <person name="da Silva S.M."/>
            <person name="Costa D.A."/>
            <person name="Varela-Raposo A."/>
            <person name="Horacio E.C.A."/>
            <person name="Matos M."/>
            <person name="Flores O."/>
            <person name="Ruiz J.C."/>
            <person name="Rodrigues-Pousada C."/>
        </authorList>
    </citation>
    <scope>NUCLEOTIDE SEQUENCE [LARGE SCALE GENOMIC DNA]</scope>
    <source>
        <strain evidence="4">ATCC 19364 / DSM 1382 / NCIMB 9332 / VKM B-1759</strain>
    </source>
</reference>
<dbReference type="Pfam" id="PF17680">
    <property type="entry name" value="FlgO"/>
    <property type="match status" value="1"/>
</dbReference>
<dbReference type="PATRIC" id="fig|1121448.10.peg.2764"/>
<dbReference type="InterPro" id="IPR041215">
    <property type="entry name" value="FlgO_dom"/>
</dbReference>
<dbReference type="eggNOG" id="ENOG5032U8Q">
    <property type="taxonomic scope" value="Bacteria"/>
</dbReference>
<gene>
    <name evidence="3" type="ORF">DGI_2801</name>
</gene>
<feature type="domain" description="FlgO" evidence="2">
    <location>
        <begin position="111"/>
        <end position="234"/>
    </location>
</feature>
<reference evidence="3 4" key="1">
    <citation type="journal article" date="2013" name="J. Bacteriol.">
        <title>Roles of HynAB and Ech, the only two hydrogenases found in the model sulfate reducer Desulfovibrio gigas.</title>
        <authorList>
            <person name="Morais-Silva F.O."/>
            <person name="Santos C.I."/>
            <person name="Rodrigues R."/>
            <person name="Pereira I.A."/>
            <person name="Rodrigues-Pousada C."/>
        </authorList>
    </citation>
    <scope>NUCLEOTIDE SEQUENCE [LARGE SCALE GENOMIC DNA]</scope>
    <source>
        <strain evidence="4">ATCC 19364 / DSM 1382 / NCIMB 9332 / VKM B-1759</strain>
    </source>
</reference>
<dbReference type="EMBL" id="CP006585">
    <property type="protein sequence ID" value="AGW14530.1"/>
    <property type="molecule type" value="Genomic_DNA"/>
</dbReference>
<dbReference type="HOGENOM" id="CLU_992978_0_0_7"/>
<evidence type="ECO:0000313" key="3">
    <source>
        <dbReference type="EMBL" id="AGW14530.1"/>
    </source>
</evidence>
<proteinExistence type="predicted"/>
<evidence type="ECO:0000313" key="4">
    <source>
        <dbReference type="Proteomes" id="UP000016587"/>
    </source>
</evidence>
<evidence type="ECO:0000259" key="2">
    <source>
        <dbReference type="Pfam" id="PF17680"/>
    </source>
</evidence>
<dbReference type="Proteomes" id="UP000016587">
    <property type="component" value="Chromosome"/>
</dbReference>
<organism evidence="3 4">
    <name type="scientific">Megalodesulfovibrio gigas (strain ATCC 19364 / DSM 1382 / NCIMB 9332 / VKM B-1759)</name>
    <name type="common">Desulfovibrio gigas</name>
    <dbReference type="NCBI Taxonomy" id="1121448"/>
    <lineage>
        <taxon>Bacteria</taxon>
        <taxon>Pseudomonadati</taxon>
        <taxon>Thermodesulfobacteriota</taxon>
        <taxon>Desulfovibrionia</taxon>
        <taxon>Desulfovibrionales</taxon>
        <taxon>Desulfovibrionaceae</taxon>
        <taxon>Megalodesulfovibrio</taxon>
    </lineage>
</organism>